<proteinExistence type="predicted"/>
<feature type="domain" description="Solute-binding protein family 5" evidence="3">
    <location>
        <begin position="105"/>
        <end position="516"/>
    </location>
</feature>
<dbReference type="Pfam" id="PF00496">
    <property type="entry name" value="SBP_bac_5"/>
    <property type="match status" value="1"/>
</dbReference>
<feature type="signal peptide" evidence="2">
    <location>
        <begin position="1"/>
        <end position="26"/>
    </location>
</feature>
<feature type="compositionally biased region" description="Low complexity" evidence="1">
    <location>
        <begin position="395"/>
        <end position="420"/>
    </location>
</feature>
<dbReference type="Gene3D" id="3.90.76.10">
    <property type="entry name" value="Dipeptide-binding Protein, Domain 1"/>
    <property type="match status" value="1"/>
</dbReference>
<organism evidence="4 5">
    <name type="scientific">Gordonia phosphorivorans</name>
    <dbReference type="NCBI Taxonomy" id="1056982"/>
    <lineage>
        <taxon>Bacteria</taxon>
        <taxon>Bacillati</taxon>
        <taxon>Actinomycetota</taxon>
        <taxon>Actinomycetes</taxon>
        <taxon>Mycobacteriales</taxon>
        <taxon>Gordoniaceae</taxon>
        <taxon>Gordonia</taxon>
    </lineage>
</organism>
<evidence type="ECO:0000313" key="4">
    <source>
        <dbReference type="EMBL" id="MFC0314278.1"/>
    </source>
</evidence>
<evidence type="ECO:0000313" key="5">
    <source>
        <dbReference type="Proteomes" id="UP001589783"/>
    </source>
</evidence>
<keyword evidence="5" id="KW-1185">Reference proteome</keyword>
<feature type="compositionally biased region" description="Low complexity" evidence="1">
    <location>
        <begin position="543"/>
        <end position="556"/>
    </location>
</feature>
<feature type="region of interest" description="Disordered" evidence="1">
    <location>
        <begin position="377"/>
        <end position="424"/>
    </location>
</feature>
<dbReference type="PANTHER" id="PTHR30290:SF65">
    <property type="entry name" value="MONOACYL PHOSPHATIDYLINOSITOL TETRAMANNOSIDE-BINDING PROTEIN LPQW-RELATED"/>
    <property type="match status" value="1"/>
</dbReference>
<dbReference type="InterPro" id="IPR039424">
    <property type="entry name" value="SBP_5"/>
</dbReference>
<sequence>MSWWARFGRRSTVAAVAGLVALTATACMSDPPPPVRETLQTPTPNEYPDERTVYLATDGIGAGFNPHLGADQSVVTTAIAAMTLPSAFVPQRTPTGEVWRLNDVLLTSAEVTSTEPFTVTYQLVNDAQWSDGLPVTGDDFAYLWQQMARQPNVVGQAGYRAIKNVQTSGGGKVVAVTFFDEYPAWRELFTNLLPSHKLRSDPTGFQTGMDRGKPVTAGPFSVYSIDRARDEVRLIRNDRYWRTPPALDQVVLRRAGTLPQMAQTVRNGDTDVAALTAGAASAAEISAIPGVRSDRQPATRTLGVNLNTRAPVMEALPVRQAVLGMLNGSVLTAAAAGDDVVTPFANTVYAPSQRGYFPVTRSRPTADQVQQWLTSAGYVRGVPRERPAPKTPDVSGSPAPSSAAPSTGTPSTTTPPTTTAVKDVPELPFGVAPYLKDGVPLVVRIGATNTDQRTMSAAENIADQLRGQGVRAVVRGLSNTELYGQALTAAEVDLVVGWGSAGIDPATALASQVGCQEPPAGTESGAHTVEPEADPAVDHSVLPTPTGSAGAPAPSGTDDRGKSDPDASYIGNISGLCDPQLIALASAAMTESSPTATLTSAEPLLAAQAVYLPIYQDSVFVAVTDKVSGVPVTGPMQVGIFGDAVAWRQS</sequence>
<feature type="chain" id="PRO_5045808767" evidence="2">
    <location>
        <begin position="27"/>
        <end position="650"/>
    </location>
</feature>
<dbReference type="PANTHER" id="PTHR30290">
    <property type="entry name" value="PERIPLASMIC BINDING COMPONENT OF ABC TRANSPORTER"/>
    <property type="match status" value="1"/>
</dbReference>
<name>A0ABV6H8I9_9ACTN</name>
<dbReference type="PROSITE" id="PS51257">
    <property type="entry name" value="PROKAR_LIPOPROTEIN"/>
    <property type="match status" value="1"/>
</dbReference>
<evidence type="ECO:0000256" key="1">
    <source>
        <dbReference type="SAM" id="MobiDB-lite"/>
    </source>
</evidence>
<dbReference type="Gene3D" id="3.10.105.10">
    <property type="entry name" value="Dipeptide-binding Protein, Domain 3"/>
    <property type="match status" value="1"/>
</dbReference>
<dbReference type="CDD" id="cd08501">
    <property type="entry name" value="PBP2_Lpqw"/>
    <property type="match status" value="1"/>
</dbReference>
<reference evidence="4 5" key="1">
    <citation type="submission" date="2024-09" db="EMBL/GenBank/DDBJ databases">
        <authorList>
            <person name="Sun Q."/>
            <person name="Mori K."/>
        </authorList>
    </citation>
    <scope>NUCLEOTIDE SEQUENCE [LARGE SCALE GENOMIC DNA]</scope>
    <source>
        <strain evidence="4 5">CCM 7957</strain>
    </source>
</reference>
<gene>
    <name evidence="4" type="ORF">ACFFJD_05340</name>
</gene>
<dbReference type="Proteomes" id="UP001589783">
    <property type="component" value="Unassembled WGS sequence"/>
</dbReference>
<evidence type="ECO:0000259" key="3">
    <source>
        <dbReference type="Pfam" id="PF00496"/>
    </source>
</evidence>
<dbReference type="SUPFAM" id="SSF53850">
    <property type="entry name" value="Periplasmic binding protein-like II"/>
    <property type="match status" value="1"/>
</dbReference>
<accession>A0ABV6H8I9</accession>
<evidence type="ECO:0000256" key="2">
    <source>
        <dbReference type="SAM" id="SignalP"/>
    </source>
</evidence>
<dbReference type="RefSeq" id="WP_382361910.1">
    <property type="nucleotide sequence ID" value="NZ_JBHLWV010000013.1"/>
</dbReference>
<keyword evidence="2" id="KW-0732">Signal</keyword>
<feature type="region of interest" description="Disordered" evidence="1">
    <location>
        <begin position="536"/>
        <end position="567"/>
    </location>
</feature>
<comment type="caution">
    <text evidence="4">The sequence shown here is derived from an EMBL/GenBank/DDBJ whole genome shotgun (WGS) entry which is preliminary data.</text>
</comment>
<protein>
    <submittedName>
        <fullName evidence="4">ABC transporter family substrate-binding protein</fullName>
    </submittedName>
</protein>
<dbReference type="InterPro" id="IPR000914">
    <property type="entry name" value="SBP_5_dom"/>
</dbReference>
<dbReference type="EMBL" id="JBHLWV010000013">
    <property type="protein sequence ID" value="MFC0314278.1"/>
    <property type="molecule type" value="Genomic_DNA"/>
</dbReference>